<dbReference type="EMBL" id="MCIF01000002">
    <property type="protein sequence ID" value="RAQ94717.1"/>
    <property type="molecule type" value="Genomic_DNA"/>
</dbReference>
<gene>
    <name evidence="3" type="ORF">A4R35_04160</name>
</gene>
<keyword evidence="2" id="KW-1133">Transmembrane helix</keyword>
<comment type="caution">
    <text evidence="3">The sequence shown here is derived from an EMBL/GenBank/DDBJ whole genome shotgun (WGS) entry which is preliminary data.</text>
</comment>
<evidence type="ECO:0000256" key="2">
    <source>
        <dbReference type="SAM" id="Phobius"/>
    </source>
</evidence>
<evidence type="ECO:0000256" key="1">
    <source>
        <dbReference type="SAM" id="MobiDB-lite"/>
    </source>
</evidence>
<sequence length="354" mass="38749">MSHSSTNSLSKRPQTESRLRGTAPRQTQRAGRRRGVSVWRAYRWWLVGLTLVVIGAIVGLFLLLGHQSTANPTSSRSATDPQVLNDLALISDSQFSKVGTGNLSSPLRVIADRPMLRGPTGKPEFFYWGAEFCPYCAAERWPVVVALSRFGSFSKLPETTSSDTDAYPNTATFTFHGSVYQSNYLDFAPVELEDREGHPLEGPTVEEQQIIGSLNPDGSIPFLDIANLYLVRGQSYDPGILTGLSQRDIALQLTDPSTPVAKNILGVANYLTAAICVATADQPASVCNTSYIQFIQRQLPRSPYAPTPTPTPSASLPSALPTTALGLIMLLPTVRRPQRDVRRHTSQYQARKKC</sequence>
<evidence type="ECO:0000313" key="3">
    <source>
        <dbReference type="EMBL" id="RAQ94717.1"/>
    </source>
</evidence>
<dbReference type="AlphaFoldDB" id="A0A328VAT2"/>
<evidence type="ECO:0000313" key="4">
    <source>
        <dbReference type="Proteomes" id="UP000248706"/>
    </source>
</evidence>
<reference evidence="3 4" key="1">
    <citation type="submission" date="2016-08" db="EMBL/GenBank/DDBJ databases">
        <title>Analysis of Carbohydrate Active Enzymes in Thermogemmatispora T81 Reveals Carbohydrate Degradation Ability.</title>
        <authorList>
            <person name="Tomazini A."/>
            <person name="Lal S."/>
            <person name="Stott M."/>
            <person name="Henrissat B."/>
            <person name="Polikarpov I."/>
            <person name="Sparling R."/>
            <person name="Levin D.B."/>
        </authorList>
    </citation>
    <scope>NUCLEOTIDE SEQUENCE [LARGE SCALE GENOMIC DNA]</scope>
    <source>
        <strain evidence="3 4">T81</strain>
    </source>
</reference>
<feature type="region of interest" description="Disordered" evidence="1">
    <location>
        <begin position="1"/>
        <end position="30"/>
    </location>
</feature>
<accession>A0A328VAT2</accession>
<feature type="transmembrane region" description="Helical" evidence="2">
    <location>
        <begin position="42"/>
        <end position="64"/>
    </location>
</feature>
<dbReference type="Proteomes" id="UP000248706">
    <property type="component" value="Unassembled WGS sequence"/>
</dbReference>
<keyword evidence="2" id="KW-0812">Transmembrane</keyword>
<protein>
    <recommendedName>
        <fullName evidence="5">DUF929 domain-containing protein</fullName>
    </recommendedName>
</protein>
<keyword evidence="4" id="KW-1185">Reference proteome</keyword>
<organism evidence="3 4">
    <name type="scientific">Thermogemmatispora tikiterensis</name>
    <dbReference type="NCBI Taxonomy" id="1825093"/>
    <lineage>
        <taxon>Bacteria</taxon>
        <taxon>Bacillati</taxon>
        <taxon>Chloroflexota</taxon>
        <taxon>Ktedonobacteria</taxon>
        <taxon>Thermogemmatisporales</taxon>
        <taxon>Thermogemmatisporaceae</taxon>
        <taxon>Thermogemmatispora</taxon>
    </lineage>
</organism>
<name>A0A328VAT2_9CHLR</name>
<evidence type="ECO:0008006" key="5">
    <source>
        <dbReference type="Google" id="ProtNLM"/>
    </source>
</evidence>
<dbReference type="Pfam" id="PF06053">
    <property type="entry name" value="DUF929"/>
    <property type="match status" value="1"/>
</dbReference>
<dbReference type="InterPro" id="IPR009272">
    <property type="entry name" value="DUF929"/>
</dbReference>
<proteinExistence type="predicted"/>
<feature type="compositionally biased region" description="Polar residues" evidence="1">
    <location>
        <begin position="1"/>
        <end position="12"/>
    </location>
</feature>
<keyword evidence="2" id="KW-0472">Membrane</keyword>